<proteinExistence type="predicted"/>
<sequence length="224" mass="26066">MMWLATLLTFILVGTSYGTTISDSITVWEWTQPDSYKISITVKARGNREEEVLKALQTADDYLRRTELEYTGGNFSLWPVREWDPQEKRYVDLGFRGSCVYTFHLKSPKEQGKIFKALEEAQGISSFKYTVNSTKWEVSWEKRERTLQKLKSKALKEILFQSNRFGKILKEKCTLKEVSFSPKYSPSFSTYKLVRTPTTPAPQPKRSPERIELKASYKLECNTK</sequence>
<dbReference type="RefSeq" id="WP_121170742.1">
    <property type="nucleotide sequence ID" value="NZ_RBIE01000002.1"/>
</dbReference>
<comment type="caution">
    <text evidence="1">The sequence shown here is derived from an EMBL/GenBank/DDBJ whole genome shotgun (WGS) entry which is preliminary data.</text>
</comment>
<dbReference type="OrthoDB" id="9553465at2"/>
<dbReference type="Proteomes" id="UP000280881">
    <property type="component" value="Unassembled WGS sequence"/>
</dbReference>
<accession>A0A420W659</accession>
<dbReference type="AlphaFoldDB" id="A0A420W659"/>
<organism evidence="1 2">
    <name type="scientific">Thermovibrio guaymasensis</name>
    <dbReference type="NCBI Taxonomy" id="240167"/>
    <lineage>
        <taxon>Bacteria</taxon>
        <taxon>Pseudomonadati</taxon>
        <taxon>Aquificota</taxon>
        <taxon>Aquificia</taxon>
        <taxon>Desulfurobacteriales</taxon>
        <taxon>Desulfurobacteriaceae</taxon>
        <taxon>Thermovibrio</taxon>
    </lineage>
</organism>
<protein>
    <submittedName>
        <fullName evidence="1">Uncharacterized protein</fullName>
    </submittedName>
</protein>
<gene>
    <name evidence="1" type="ORF">C7457_1028</name>
</gene>
<name>A0A420W659_9BACT</name>
<evidence type="ECO:0000313" key="1">
    <source>
        <dbReference type="EMBL" id="RKQ61592.1"/>
    </source>
</evidence>
<evidence type="ECO:0000313" key="2">
    <source>
        <dbReference type="Proteomes" id="UP000280881"/>
    </source>
</evidence>
<reference evidence="1 2" key="1">
    <citation type="submission" date="2018-10" db="EMBL/GenBank/DDBJ databases">
        <title>Genomic Encyclopedia of Type Strains, Phase IV (KMG-IV): sequencing the most valuable type-strain genomes for metagenomic binning, comparative biology and taxonomic classification.</title>
        <authorList>
            <person name="Goeker M."/>
        </authorList>
    </citation>
    <scope>NUCLEOTIDE SEQUENCE [LARGE SCALE GENOMIC DNA]</scope>
    <source>
        <strain evidence="1 2">DSM 15521</strain>
    </source>
</reference>
<dbReference type="EMBL" id="RBIE01000002">
    <property type="protein sequence ID" value="RKQ61592.1"/>
    <property type="molecule type" value="Genomic_DNA"/>
</dbReference>
<keyword evidence="2" id="KW-1185">Reference proteome</keyword>